<evidence type="ECO:0000313" key="1">
    <source>
        <dbReference type="EMBL" id="GAA4774310.1"/>
    </source>
</evidence>
<sequence length="67" mass="7405">MDTQLDKLSYSVPNLALATDLSVDSISKAIKAGDLVANYFGTKPVVTRDEARRWLESLPNEKPERVA</sequence>
<evidence type="ECO:0008006" key="3">
    <source>
        <dbReference type="Google" id="ProtNLM"/>
    </source>
</evidence>
<proteinExistence type="predicted"/>
<dbReference type="Proteomes" id="UP001501645">
    <property type="component" value="Unassembled WGS sequence"/>
</dbReference>
<protein>
    <recommendedName>
        <fullName evidence="3">DNA-binding protein</fullName>
    </recommendedName>
</protein>
<accession>A0ABP9A6D1</accession>
<name>A0ABP9A6D1_9MICO</name>
<comment type="caution">
    <text evidence="1">The sequence shown here is derived from an EMBL/GenBank/DDBJ whole genome shotgun (WGS) entry which is preliminary data.</text>
</comment>
<evidence type="ECO:0000313" key="2">
    <source>
        <dbReference type="Proteomes" id="UP001501645"/>
    </source>
</evidence>
<gene>
    <name evidence="1" type="ORF">GCM10023351_18380</name>
</gene>
<dbReference type="EMBL" id="BAABKO010000003">
    <property type="protein sequence ID" value="GAA4774310.1"/>
    <property type="molecule type" value="Genomic_DNA"/>
</dbReference>
<dbReference type="RefSeq" id="WP_345438359.1">
    <property type="nucleotide sequence ID" value="NZ_BAABKO010000003.1"/>
</dbReference>
<keyword evidence="2" id="KW-1185">Reference proteome</keyword>
<organism evidence="1 2">
    <name type="scientific">Microbacterium gilvum</name>
    <dbReference type="NCBI Taxonomy" id="1336204"/>
    <lineage>
        <taxon>Bacteria</taxon>
        <taxon>Bacillati</taxon>
        <taxon>Actinomycetota</taxon>
        <taxon>Actinomycetes</taxon>
        <taxon>Micrococcales</taxon>
        <taxon>Microbacteriaceae</taxon>
        <taxon>Microbacterium</taxon>
    </lineage>
</organism>
<reference evidence="2" key="1">
    <citation type="journal article" date="2019" name="Int. J. Syst. Evol. Microbiol.">
        <title>The Global Catalogue of Microorganisms (GCM) 10K type strain sequencing project: providing services to taxonomists for standard genome sequencing and annotation.</title>
        <authorList>
            <consortium name="The Broad Institute Genomics Platform"/>
            <consortium name="The Broad Institute Genome Sequencing Center for Infectious Disease"/>
            <person name="Wu L."/>
            <person name="Ma J."/>
        </authorList>
    </citation>
    <scope>NUCLEOTIDE SEQUENCE [LARGE SCALE GENOMIC DNA]</scope>
    <source>
        <strain evidence="2">JCM 18537</strain>
    </source>
</reference>